<accession>A0ABR3XIX3</accession>
<organism evidence="2 3">
    <name type="scientific">Paecilomyces lecythidis</name>
    <dbReference type="NCBI Taxonomy" id="3004212"/>
    <lineage>
        <taxon>Eukaryota</taxon>
        <taxon>Fungi</taxon>
        <taxon>Dikarya</taxon>
        <taxon>Ascomycota</taxon>
        <taxon>Pezizomycotina</taxon>
        <taxon>Eurotiomycetes</taxon>
        <taxon>Eurotiomycetidae</taxon>
        <taxon>Eurotiales</taxon>
        <taxon>Thermoascaceae</taxon>
        <taxon>Paecilomyces</taxon>
    </lineage>
</organism>
<sequence length="534" mass="61685">MFQHNGGEGPRWRLNNPTDTFPSVYYGPHYGSPASQSEENPSFSAQALPPLASWGWPLLFPNPMNWPTGTWSDPGSISFQPYHDFNGNEPVPNFPTGNLWNRQFRQVYDPFGEWGQAPDLPHRFPGQFANTERTVTGTIEEVDEDEETQDHRSDLVETSSISSTTDDEPDRRRYRLNVPTPSSSGDRSDRIRHRRYRTPGVFPQPVPNDCCCCCPVHHGPRCSSCSESRCPRPGEGAAETSRQVDIDAIRDLSQELKEEATNVRHERESFQRLNEELRTILEKMESDLPRMAEQSSRPNHPNNEPPSHNHGKRPENSSSRRAHNYNYGYDHFRWYSLDRVAAEFRRYDHVWRSILNSRENTRRAIEGLTSGYANAIPWPVPDLRMSSLSKIIRWDNHDLLAEANPLSSQIAQDPFYLQAWNAFCFFVYAFNMIPYYDHSSPLLFLINHRRTRTGNLVPASRERQRLVALRNQLLHERQTWNPRHLYSAGHHGVGFDGRRDEIACAVRAVWEAISQALRACEISLDCLEEVRMWM</sequence>
<evidence type="ECO:0000313" key="3">
    <source>
        <dbReference type="Proteomes" id="UP001583193"/>
    </source>
</evidence>
<gene>
    <name evidence="2" type="ORF">Plec18167_005603</name>
</gene>
<feature type="region of interest" description="Disordered" evidence="1">
    <location>
        <begin position="138"/>
        <end position="193"/>
    </location>
</feature>
<name>A0ABR3XIX3_9EURO</name>
<evidence type="ECO:0000313" key="2">
    <source>
        <dbReference type="EMBL" id="KAL1875666.1"/>
    </source>
</evidence>
<keyword evidence="3" id="KW-1185">Reference proteome</keyword>
<feature type="compositionally biased region" description="Low complexity" evidence="1">
    <location>
        <begin position="295"/>
        <end position="308"/>
    </location>
</feature>
<dbReference type="EMBL" id="JAVDPF010000017">
    <property type="protein sequence ID" value="KAL1875666.1"/>
    <property type="molecule type" value="Genomic_DNA"/>
</dbReference>
<reference evidence="2 3" key="1">
    <citation type="journal article" date="2024" name="IMA Fungus">
        <title>IMA Genome - F19 : A genome assembly and annotation guide to empower mycologists, including annotated draft genome sequences of Ceratocystis pirilliformis, Diaporthe australafricana, Fusarium ophioides, Paecilomyces lecythidis, and Sporothrix stenoceras.</title>
        <authorList>
            <person name="Aylward J."/>
            <person name="Wilson A.M."/>
            <person name="Visagie C.M."/>
            <person name="Spraker J."/>
            <person name="Barnes I."/>
            <person name="Buitendag C."/>
            <person name="Ceriani C."/>
            <person name="Del Mar Angel L."/>
            <person name="du Plessis D."/>
            <person name="Fuchs T."/>
            <person name="Gasser K."/>
            <person name="Kramer D."/>
            <person name="Li W."/>
            <person name="Munsamy K."/>
            <person name="Piso A."/>
            <person name="Price J.L."/>
            <person name="Sonnekus B."/>
            <person name="Thomas C."/>
            <person name="van der Nest A."/>
            <person name="van Dijk A."/>
            <person name="van Heerden A."/>
            <person name="van Vuuren N."/>
            <person name="Yilmaz N."/>
            <person name="Duong T.A."/>
            <person name="van der Merwe N.A."/>
            <person name="Wingfield M.J."/>
            <person name="Wingfield B.D."/>
        </authorList>
    </citation>
    <scope>NUCLEOTIDE SEQUENCE [LARGE SCALE GENOMIC DNA]</scope>
    <source>
        <strain evidence="2 3">CMW 18167</strain>
    </source>
</reference>
<proteinExistence type="predicted"/>
<comment type="caution">
    <text evidence="2">The sequence shown here is derived from an EMBL/GenBank/DDBJ whole genome shotgun (WGS) entry which is preliminary data.</text>
</comment>
<dbReference type="Proteomes" id="UP001583193">
    <property type="component" value="Unassembled WGS sequence"/>
</dbReference>
<evidence type="ECO:0000256" key="1">
    <source>
        <dbReference type="SAM" id="MobiDB-lite"/>
    </source>
</evidence>
<feature type="region of interest" description="Disordered" evidence="1">
    <location>
        <begin position="288"/>
        <end position="322"/>
    </location>
</feature>
<protein>
    <submittedName>
        <fullName evidence="2">Uncharacterized protein</fullName>
    </submittedName>
</protein>